<comment type="caution">
    <text evidence="2">The sequence shown here is derived from an EMBL/GenBank/DDBJ whole genome shotgun (WGS) entry which is preliminary data.</text>
</comment>
<feature type="transmembrane region" description="Helical" evidence="1">
    <location>
        <begin position="31"/>
        <end position="49"/>
    </location>
</feature>
<accession>A0A7W9Z002</accession>
<keyword evidence="1" id="KW-1133">Transmembrane helix</keyword>
<evidence type="ECO:0000313" key="3">
    <source>
        <dbReference type="Proteomes" id="UP000535501"/>
    </source>
</evidence>
<dbReference type="AlphaFoldDB" id="A0A7W9Z002"/>
<dbReference type="EMBL" id="JACHEJ010000010">
    <property type="protein sequence ID" value="MBB6181528.1"/>
    <property type="molecule type" value="Genomic_DNA"/>
</dbReference>
<dbReference type="RefSeq" id="WP_077545936.1">
    <property type="nucleotide sequence ID" value="NZ_JACHEJ010000010.1"/>
</dbReference>
<sequence>MLFELIAAVVAGVALAGIAMSVRWISRGRLPKWIVPAAAGLGMISYAIWSEYSWFDRMRNSFPQSVVVTWSNTERAIWRPWSYIRPLTTRFMAVETSTAKRHPQQPGQVMVSMILAARWQQTTVIKAVFDCDNNRRADLVGNDVSIADDGSVTGAQWIDLPADDANLEAACRQP</sequence>
<keyword evidence="3" id="KW-1185">Reference proteome</keyword>
<keyword evidence="1" id="KW-0472">Membrane</keyword>
<evidence type="ECO:0000256" key="1">
    <source>
        <dbReference type="SAM" id="Phobius"/>
    </source>
</evidence>
<dbReference type="Proteomes" id="UP000535501">
    <property type="component" value="Unassembled WGS sequence"/>
</dbReference>
<proteinExistence type="predicted"/>
<gene>
    <name evidence="2" type="ORF">HNQ75_003515</name>
</gene>
<evidence type="ECO:0000313" key="2">
    <source>
        <dbReference type="EMBL" id="MBB6181528.1"/>
    </source>
</evidence>
<reference evidence="2 3" key="1">
    <citation type="submission" date="2020-08" db="EMBL/GenBank/DDBJ databases">
        <title>Genomic Encyclopedia of Type Strains, Phase IV (KMG-IV): sequencing the most valuable type-strain genomes for metagenomic binning, comparative biology and taxonomic classification.</title>
        <authorList>
            <person name="Goeker M."/>
        </authorList>
    </citation>
    <scope>NUCLEOTIDE SEQUENCE [LARGE SCALE GENOMIC DNA]</scope>
    <source>
        <strain evidence="2 3">DSM 102134</strain>
    </source>
</reference>
<organism evidence="2 3">
    <name type="scientific">Pseudorhizobium flavum</name>
    <dbReference type="NCBI Taxonomy" id="1335061"/>
    <lineage>
        <taxon>Bacteria</taxon>
        <taxon>Pseudomonadati</taxon>
        <taxon>Pseudomonadota</taxon>
        <taxon>Alphaproteobacteria</taxon>
        <taxon>Hyphomicrobiales</taxon>
        <taxon>Rhizobiaceae</taxon>
        <taxon>Rhizobium/Agrobacterium group</taxon>
        <taxon>Pseudorhizobium</taxon>
    </lineage>
</organism>
<keyword evidence="1" id="KW-0812">Transmembrane</keyword>
<protein>
    <submittedName>
        <fullName evidence="2">Uncharacterized protein</fullName>
    </submittedName>
</protein>
<name>A0A7W9Z002_9HYPH</name>